<evidence type="ECO:0000313" key="2">
    <source>
        <dbReference type="Proteomes" id="UP001187192"/>
    </source>
</evidence>
<dbReference type="AlphaFoldDB" id="A0AA88AFV7"/>
<comment type="caution">
    <text evidence="1">The sequence shown here is derived from an EMBL/GenBank/DDBJ whole genome shotgun (WGS) entry which is preliminary data.</text>
</comment>
<dbReference type="EMBL" id="BTGU01000049">
    <property type="protein sequence ID" value="GMN54138.1"/>
    <property type="molecule type" value="Genomic_DNA"/>
</dbReference>
<proteinExistence type="predicted"/>
<accession>A0AA88AFV7</accession>
<name>A0AA88AFV7_FICCA</name>
<sequence>MMKMFWTDISKQVSAGSSPPTLVSDCISRVIRAEYWINQDKEARRKFLRLIKRRGLRRDNYSPGKTRTHMRKARLVMRSSILSCSERTKGREMSLARVSREITLKRKVTEAMRVITIMTIQCAHNAGRSTWEYVE</sequence>
<keyword evidence="2" id="KW-1185">Reference proteome</keyword>
<gene>
    <name evidence="1" type="ORF">TIFTF001_023274</name>
</gene>
<protein>
    <submittedName>
        <fullName evidence="1">Uncharacterized protein</fullName>
    </submittedName>
</protein>
<reference evidence="1" key="1">
    <citation type="submission" date="2023-07" db="EMBL/GenBank/DDBJ databases">
        <title>draft genome sequence of fig (Ficus carica).</title>
        <authorList>
            <person name="Takahashi T."/>
            <person name="Nishimura K."/>
        </authorList>
    </citation>
    <scope>NUCLEOTIDE SEQUENCE</scope>
</reference>
<organism evidence="1 2">
    <name type="scientific">Ficus carica</name>
    <name type="common">Common fig</name>
    <dbReference type="NCBI Taxonomy" id="3494"/>
    <lineage>
        <taxon>Eukaryota</taxon>
        <taxon>Viridiplantae</taxon>
        <taxon>Streptophyta</taxon>
        <taxon>Embryophyta</taxon>
        <taxon>Tracheophyta</taxon>
        <taxon>Spermatophyta</taxon>
        <taxon>Magnoliopsida</taxon>
        <taxon>eudicotyledons</taxon>
        <taxon>Gunneridae</taxon>
        <taxon>Pentapetalae</taxon>
        <taxon>rosids</taxon>
        <taxon>fabids</taxon>
        <taxon>Rosales</taxon>
        <taxon>Moraceae</taxon>
        <taxon>Ficeae</taxon>
        <taxon>Ficus</taxon>
    </lineage>
</organism>
<evidence type="ECO:0000313" key="1">
    <source>
        <dbReference type="EMBL" id="GMN54138.1"/>
    </source>
</evidence>
<dbReference type="Proteomes" id="UP001187192">
    <property type="component" value="Unassembled WGS sequence"/>
</dbReference>